<name>A0A926VHB8_9CYAN</name>
<feature type="domain" description="Microbial-type PARG catalytic" evidence="1">
    <location>
        <begin position="7"/>
        <end position="159"/>
    </location>
</feature>
<dbReference type="RefSeq" id="WP_190465726.1">
    <property type="nucleotide sequence ID" value="NZ_JACJPW010000041.1"/>
</dbReference>
<dbReference type="Proteomes" id="UP000641646">
    <property type="component" value="Unassembled WGS sequence"/>
</dbReference>
<protein>
    <submittedName>
        <fullName evidence="2">TIGR02452 family protein</fullName>
    </submittedName>
</protein>
<keyword evidence="3" id="KW-1185">Reference proteome</keyword>
<accession>A0A926VHB8</accession>
<evidence type="ECO:0000259" key="1">
    <source>
        <dbReference type="Pfam" id="PF10021"/>
    </source>
</evidence>
<dbReference type="Pfam" id="PF10021">
    <property type="entry name" value="PARG_cat_microb"/>
    <property type="match status" value="1"/>
</dbReference>
<evidence type="ECO:0000313" key="3">
    <source>
        <dbReference type="Proteomes" id="UP000641646"/>
    </source>
</evidence>
<reference evidence="2" key="1">
    <citation type="journal article" date="2015" name="ISME J.">
        <title>Draft Genome Sequence of Streptomyces incarnatus NRRL8089, which Produces the Nucleoside Antibiotic Sinefungin.</title>
        <authorList>
            <person name="Oshima K."/>
            <person name="Hattori M."/>
            <person name="Shimizu H."/>
            <person name="Fukuda K."/>
            <person name="Nemoto M."/>
            <person name="Inagaki K."/>
            <person name="Tamura T."/>
        </authorList>
    </citation>
    <scope>NUCLEOTIDE SEQUENCE</scope>
    <source>
        <strain evidence="2">FACHB-1375</strain>
    </source>
</reference>
<sequence>MRLVAIAQDTLKIMEAGYYLSPSGEQVNIARDLVSCIAQTKCYDPDRLAQIQKEVLASTPQFSHTEFTVRNETTLVGAEMMAQTQQFEKIGVLNFASAKNPGGGFIRGAQAQEESLARSSGLYKSLLKCPEHYEFHRANRSLLYSDRTIYSPGCPIFRKDDGTLLETPYLVDFITSPAPNAGEVAKKQSQDLRKIREVLYIRGAKLLSLAAYHRCDALVLGAWGCGVFRNDPAMVAQMFADLLLANGQFWGRFKSVLFSVLDTRGERKIFTEFDQRFGSNG</sequence>
<dbReference type="InterPro" id="IPR019261">
    <property type="entry name" value="PARG_cat_microbial"/>
</dbReference>
<reference evidence="2" key="2">
    <citation type="submission" date="2020-08" db="EMBL/GenBank/DDBJ databases">
        <authorList>
            <person name="Chen M."/>
            <person name="Teng W."/>
            <person name="Zhao L."/>
            <person name="Hu C."/>
            <person name="Zhou Y."/>
            <person name="Han B."/>
            <person name="Song L."/>
            <person name="Shu W."/>
        </authorList>
    </citation>
    <scope>NUCLEOTIDE SEQUENCE</scope>
    <source>
        <strain evidence="2">FACHB-1375</strain>
    </source>
</reference>
<comment type="caution">
    <text evidence="2">The sequence shown here is derived from an EMBL/GenBank/DDBJ whole genome shotgun (WGS) entry which is preliminary data.</text>
</comment>
<dbReference type="NCBIfam" id="TIGR02452">
    <property type="entry name" value="TIGR02452 family protein"/>
    <property type="match status" value="1"/>
</dbReference>
<gene>
    <name evidence="2" type="ORF">H6G03_16805</name>
</gene>
<dbReference type="InterPro" id="IPR012664">
    <property type="entry name" value="CHP02452"/>
</dbReference>
<organism evidence="2 3">
    <name type="scientific">Aerosakkonema funiforme FACHB-1375</name>
    <dbReference type="NCBI Taxonomy" id="2949571"/>
    <lineage>
        <taxon>Bacteria</taxon>
        <taxon>Bacillati</taxon>
        <taxon>Cyanobacteriota</taxon>
        <taxon>Cyanophyceae</taxon>
        <taxon>Oscillatoriophycideae</taxon>
        <taxon>Aerosakkonematales</taxon>
        <taxon>Aerosakkonemataceae</taxon>
        <taxon>Aerosakkonema</taxon>
    </lineage>
</organism>
<dbReference type="PANTHER" id="PTHR35596:SF1">
    <property type="entry name" value="MICROBIAL-TYPE PARG CATALYTIC DOMAIN-CONTAINING PROTEIN"/>
    <property type="match status" value="1"/>
</dbReference>
<dbReference type="PANTHER" id="PTHR35596">
    <property type="entry name" value="DUF2263 DOMAIN-CONTAINING PROTEIN"/>
    <property type="match status" value="1"/>
</dbReference>
<dbReference type="InterPro" id="IPR043472">
    <property type="entry name" value="Macro_dom-like"/>
</dbReference>
<dbReference type="PIRSF" id="PIRSF014899">
    <property type="entry name" value="UCP014899"/>
    <property type="match status" value="1"/>
</dbReference>
<dbReference type="AlphaFoldDB" id="A0A926VHB8"/>
<evidence type="ECO:0000313" key="2">
    <source>
        <dbReference type="EMBL" id="MBD2182727.1"/>
    </source>
</evidence>
<proteinExistence type="predicted"/>
<dbReference type="EMBL" id="JACJPW010000041">
    <property type="protein sequence ID" value="MBD2182727.1"/>
    <property type="molecule type" value="Genomic_DNA"/>
</dbReference>
<dbReference type="SUPFAM" id="SSF52949">
    <property type="entry name" value="Macro domain-like"/>
    <property type="match status" value="1"/>
</dbReference>
<dbReference type="Gene3D" id="3.40.220.10">
    <property type="entry name" value="Leucine Aminopeptidase, subunit E, domain 1"/>
    <property type="match status" value="1"/>
</dbReference>